<dbReference type="Gramene" id="OGLUM06G13400.1">
    <property type="protein sequence ID" value="OGLUM06G13400.1"/>
    <property type="gene ID" value="OGLUM06G13400"/>
</dbReference>
<organism evidence="4">
    <name type="scientific">Oryza glumipatula</name>
    <dbReference type="NCBI Taxonomy" id="40148"/>
    <lineage>
        <taxon>Eukaryota</taxon>
        <taxon>Viridiplantae</taxon>
        <taxon>Streptophyta</taxon>
        <taxon>Embryophyta</taxon>
        <taxon>Tracheophyta</taxon>
        <taxon>Spermatophyta</taxon>
        <taxon>Magnoliopsida</taxon>
        <taxon>Liliopsida</taxon>
        <taxon>Poales</taxon>
        <taxon>Poaceae</taxon>
        <taxon>BOP clade</taxon>
        <taxon>Oryzoideae</taxon>
        <taxon>Oryzeae</taxon>
        <taxon>Oryzinae</taxon>
        <taxon>Oryza</taxon>
    </lineage>
</organism>
<dbReference type="Pfam" id="PF03492">
    <property type="entry name" value="Methyltransf_7"/>
    <property type="match status" value="1"/>
</dbReference>
<dbReference type="InterPro" id="IPR042086">
    <property type="entry name" value="MeTrfase_capping"/>
</dbReference>
<evidence type="ECO:0000313" key="4">
    <source>
        <dbReference type="EnsemblPlants" id="OGLUM06G13400.1"/>
    </source>
</evidence>
<name>A0A0E0A8R8_9ORYZ</name>
<dbReference type="HOGENOM" id="CLU_596399_0_0_1"/>
<dbReference type="InterPro" id="IPR005299">
    <property type="entry name" value="MeTrfase_7"/>
</dbReference>
<evidence type="ECO:0000256" key="2">
    <source>
        <dbReference type="ARBA" id="ARBA00022842"/>
    </source>
</evidence>
<dbReference type="Gene3D" id="3.40.50.150">
    <property type="entry name" value="Vaccinia Virus protein VP39"/>
    <property type="match status" value="1"/>
</dbReference>
<feature type="region of interest" description="Disordered" evidence="3">
    <location>
        <begin position="392"/>
        <end position="459"/>
    </location>
</feature>
<feature type="compositionally biased region" description="Basic and acidic residues" evidence="3">
    <location>
        <begin position="437"/>
        <end position="453"/>
    </location>
</feature>
<protein>
    <recommendedName>
        <fullName evidence="6">Jasmonate O-methyltransferase</fullName>
    </recommendedName>
</protein>
<dbReference type="GO" id="GO:0008168">
    <property type="term" value="F:methyltransferase activity"/>
    <property type="evidence" value="ECO:0007669"/>
    <property type="project" value="InterPro"/>
</dbReference>
<dbReference type="Proteomes" id="UP000026961">
    <property type="component" value="Chromosome 6"/>
</dbReference>
<keyword evidence="2" id="KW-0460">Magnesium</keyword>
<evidence type="ECO:0000313" key="5">
    <source>
        <dbReference type="Proteomes" id="UP000026961"/>
    </source>
</evidence>
<sequence>MATIQIVHMNPGQGETSYARNSTIQKTAQDRMKPLIEEAVTAFCGVSVPKSMAIADLGCSSGPNALTLISSTVDAIHRYCMECTQPPPEMCLFLNDLPSNDFNSVAKSLAEFKHSQDVSSHHVVVANMVPGSFYERLFTSDSVHFFCSSISLQWLSKAPEELAKRKIPMYDSDERLRLLNHEIVANAYARQFRKDFTLFLSLRARELVLGGRLIFSLIGRCSSNPASVSTQVWKVVSVALNDMASRGVISKEKFDTFHIPIYAPMENELNGIIEDEGSFQINKAMAHDTFLATDGVLASPNTIAAMKNRKEGPKKSSVQYYLLSTSYIITITIQPKTKSQFKSKSKFSQNHPKYEEIEEMKGQMGGRRCAAIYGAKEPRTTVVRGAADSLDLASSEPDAAPWSRRLAISSEEQGGGSTRRGGKEPTVGGEGGGLAESGKERGSDGTPTRREGADSGGGE</sequence>
<dbReference type="InterPro" id="IPR029063">
    <property type="entry name" value="SAM-dependent_MTases_sf"/>
</dbReference>
<evidence type="ECO:0000256" key="3">
    <source>
        <dbReference type="SAM" id="MobiDB-lite"/>
    </source>
</evidence>
<evidence type="ECO:0008006" key="6">
    <source>
        <dbReference type="Google" id="ProtNLM"/>
    </source>
</evidence>
<reference evidence="4" key="1">
    <citation type="submission" date="2015-04" db="UniProtKB">
        <authorList>
            <consortium name="EnsemblPlants"/>
        </authorList>
    </citation>
    <scope>IDENTIFICATION</scope>
</reference>
<evidence type="ECO:0000256" key="1">
    <source>
        <dbReference type="ARBA" id="ARBA00022723"/>
    </source>
</evidence>
<dbReference type="SUPFAM" id="SSF53335">
    <property type="entry name" value="S-adenosyl-L-methionine-dependent methyltransferases"/>
    <property type="match status" value="1"/>
</dbReference>
<dbReference type="AlphaFoldDB" id="A0A0E0A8R8"/>
<dbReference type="PANTHER" id="PTHR31009">
    <property type="entry name" value="S-ADENOSYL-L-METHIONINE:CARBOXYL METHYLTRANSFERASE FAMILY PROTEIN"/>
    <property type="match status" value="1"/>
</dbReference>
<dbReference type="GO" id="GO:0046872">
    <property type="term" value="F:metal ion binding"/>
    <property type="evidence" value="ECO:0007669"/>
    <property type="project" value="UniProtKB-KW"/>
</dbReference>
<keyword evidence="5" id="KW-1185">Reference proteome</keyword>
<proteinExistence type="predicted"/>
<accession>A0A0E0A8R8</accession>
<reference evidence="4" key="2">
    <citation type="submission" date="2018-05" db="EMBL/GenBank/DDBJ databases">
        <title>OgluRS3 (Oryza glumaepatula Reference Sequence Version 3).</title>
        <authorList>
            <person name="Zhang J."/>
            <person name="Kudrna D."/>
            <person name="Lee S."/>
            <person name="Talag J."/>
            <person name="Welchert J."/>
            <person name="Wing R.A."/>
        </authorList>
    </citation>
    <scope>NUCLEOTIDE SEQUENCE [LARGE SCALE GENOMIC DNA]</scope>
</reference>
<dbReference type="Gene3D" id="1.10.1200.270">
    <property type="entry name" value="Methyltransferase, alpha-helical capping domain"/>
    <property type="match status" value="1"/>
</dbReference>
<dbReference type="EnsemblPlants" id="OGLUM06G13400.1">
    <property type="protein sequence ID" value="OGLUM06G13400.1"/>
    <property type="gene ID" value="OGLUM06G13400"/>
</dbReference>
<dbReference type="eggNOG" id="ENOG502QQVK">
    <property type="taxonomic scope" value="Eukaryota"/>
</dbReference>
<keyword evidence="1" id="KW-0479">Metal-binding</keyword>